<reference evidence="1" key="2">
    <citation type="submission" date="2017-11" db="EMBL/GenBank/DDBJ databases">
        <title>Coralsnake Venomics: Analyses of Venom Gland Transcriptomes and Proteomes of Six Brazilian Taxa.</title>
        <authorList>
            <person name="Aird S.D."/>
            <person name="Jorge da Silva N."/>
            <person name="Qiu L."/>
            <person name="Villar-Briones A."/>
            <person name="Aparecida-Saddi V."/>
            <person name="Campos-Telles M.P."/>
            <person name="Grau M."/>
            <person name="Mikheyev A.S."/>
        </authorList>
    </citation>
    <scope>NUCLEOTIDE SEQUENCE</scope>
    <source>
        <tissue evidence="1">Venom_gland</tissue>
    </source>
</reference>
<dbReference type="AlphaFoldDB" id="A0A2D4NDH4"/>
<protein>
    <submittedName>
        <fullName evidence="1">Uncharacterized protein</fullName>
    </submittedName>
</protein>
<accession>A0A2D4NDH4</accession>
<evidence type="ECO:0000313" key="1">
    <source>
        <dbReference type="EMBL" id="LAB43023.1"/>
    </source>
</evidence>
<reference evidence="1" key="1">
    <citation type="submission" date="2017-07" db="EMBL/GenBank/DDBJ databases">
        <authorList>
            <person name="Mikheyev A."/>
            <person name="Grau M."/>
        </authorList>
    </citation>
    <scope>NUCLEOTIDE SEQUENCE</scope>
    <source>
        <tissue evidence="1">Venom_gland</tissue>
    </source>
</reference>
<name>A0A2D4NDH4_9SAUR</name>
<organism evidence="1">
    <name type="scientific">Micrurus spixii</name>
    <name type="common">Amazon coral snake</name>
    <dbReference type="NCBI Taxonomy" id="129469"/>
    <lineage>
        <taxon>Eukaryota</taxon>
        <taxon>Metazoa</taxon>
        <taxon>Chordata</taxon>
        <taxon>Craniata</taxon>
        <taxon>Vertebrata</taxon>
        <taxon>Euteleostomi</taxon>
        <taxon>Lepidosauria</taxon>
        <taxon>Squamata</taxon>
        <taxon>Bifurcata</taxon>
        <taxon>Unidentata</taxon>
        <taxon>Episquamata</taxon>
        <taxon>Toxicofera</taxon>
        <taxon>Serpentes</taxon>
        <taxon>Colubroidea</taxon>
        <taxon>Elapidae</taxon>
        <taxon>Elapinae</taxon>
        <taxon>Micrurus</taxon>
    </lineage>
</organism>
<sequence>MVVQEYFLNSVATIKNKLSGDCFFFLQKLRTKCSDSFNISGCFSQFKEPRNSIWGWGMGKQLSKNKGVRKQEDLLKEHFNSWIHGESQSSRTWLSQSCFFKRQLDFLGFFPLKTFPLSSKN</sequence>
<proteinExistence type="predicted"/>
<dbReference type="EMBL" id="IACM01171241">
    <property type="protein sequence ID" value="LAB43020.1"/>
    <property type="molecule type" value="Transcribed_RNA"/>
</dbReference>
<dbReference type="EMBL" id="IACM01171242">
    <property type="protein sequence ID" value="LAB43023.1"/>
    <property type="molecule type" value="Transcribed_RNA"/>
</dbReference>